<evidence type="ECO:0000256" key="4">
    <source>
        <dbReference type="ARBA" id="ARBA00022786"/>
    </source>
</evidence>
<dbReference type="PROSITE" id="PS51450">
    <property type="entry name" value="LRR"/>
    <property type="match status" value="1"/>
</dbReference>
<keyword evidence="3" id="KW-0677">Repeat</keyword>
<dbReference type="Gene3D" id="3.80.10.10">
    <property type="entry name" value="Ribonuclease Inhibitor"/>
    <property type="match status" value="2"/>
</dbReference>
<dbReference type="SUPFAM" id="SSF52047">
    <property type="entry name" value="RNI-like"/>
    <property type="match status" value="2"/>
</dbReference>
<dbReference type="InterPro" id="IPR016024">
    <property type="entry name" value="ARM-type_fold"/>
</dbReference>
<feature type="domain" description="Protein zer-1 homolog-like C-terminal" evidence="6">
    <location>
        <begin position="1047"/>
        <end position="1167"/>
    </location>
</feature>
<keyword evidence="4" id="KW-0833">Ubl conjugation pathway</keyword>
<sequence length="1221" mass="137149">MSKSIFHSGLFWKLTCSLLCSLCFFLGSKEEASPYSLLDICLSFLTTHLEKFCSARQDGTLCLQEPGVFPQEVADRLLQTMAFHGLLNDGTVGIFRGNQMRLKRACIRKAKISAVAFRKAFCHHKLVELDATGVNADITITDIISGLGSNKWIQQNLQCLVLNSLTLSLEDPYERCFSRLSGLRALSITNVLFYNEDLAEVASLPRLESLDISNTSITDITALLACKDRLKSLTMHHLKCLKMTTTQILDVVRELKHLNHLDISDDKQFTSDIALRLLEQKDILPNLVSLDVSGRKHVTDKAVEAFIQQRPSMQFVGLLATDAGYSEFLTGEGHLKVSGEANETQIAEALKRYSERAFFVREALFHLFSLTHVMEKTKPEILKLVVTGMRNHPMNLPVQLAASACVFNLTKQDLAAGMPVRLLADVTHLLLKAMEHFPNHQQLQKNCLLSLCSDRILQDVPFNRQFEAAKLVMQWLCNHEDQNMQRMAVAIISILAAKLSTEQTAQLGAELFIVRQLLQIVKQKTNQNSVDTTLKFTLSALWNLTDESPTTCRHFIENQGLELFMRVLENNIAEVQELHSELMWKDFIDHISSLLHSVEVEVSYFAAGIIAHLISRGEQAWTLSRSQRNSLLDDLHSAILKWPTPECEMVAYRSFNPFFPLLGCFTTPGVQLWAVWAMQHVCSKNRKLTDRTASIFRGNQMNLKMVNIQKAKISAAAFIKAFCHHKLLEIDATGVHSDLPIPDILSGLCSSSWIQQNLRSLLLDSTSVPQDSRRLSFGQLTGLRVLSVFNVCFHTEDLANVSQLPNLENLDISNTLVTNISALLNCKDRLKSLTMHYLKCLTMTKPQILGVIRELKCLLHLDISDHRQLKSDLAFHLLQQKDILPKVVSLDISGGSCITDGAVEQFIRQRPAMQFVGLLATDAGYSDFFTAKQGLRVAGGASMGQISEALSRYGNRSCFMKEALYRLFTETFSMHVSMPAVLKLVAVGMRNHPLDLPVQFTASACALNLTRQGLARGMPVRLLSEVTCLLFKALKNFPHYQQLSPEQIAQLQEELFTAVKELLAIVKQKTTENLDDVTLLFTLKALWNLTDESPAACKHFIVNQGLAIYIQVLETFSESSVQSKVLGLLNNIAEVREFSSKLVTEDVMKHISSLLHSKEIEVSYFAAASKYCKMLVEEGGLQLLYDIQEHSQANPQAQQMATSILEDFRMHFMNYRSHPLC</sequence>
<evidence type="ECO:0000259" key="6">
    <source>
        <dbReference type="Pfam" id="PF22964"/>
    </source>
</evidence>
<dbReference type="PANTHER" id="PTHR12904">
    <property type="match status" value="1"/>
</dbReference>
<dbReference type="FunFam" id="1.25.10.10:FF:000086">
    <property type="entry name" value="protein zyg-11 homolog B isoform X2"/>
    <property type="match status" value="1"/>
</dbReference>
<protein>
    <submittedName>
        <fullName evidence="7">Protein zyg-11-like protein B</fullName>
    </submittedName>
</protein>
<comment type="caution">
    <text evidence="7">The sequence shown here is derived from an EMBL/GenBank/DDBJ whole genome shotgun (WGS) entry which is preliminary data.</text>
</comment>
<evidence type="ECO:0000313" key="8">
    <source>
        <dbReference type="Proteomes" id="UP001166674"/>
    </source>
</evidence>
<dbReference type="EMBL" id="JAATJV010389895">
    <property type="protein sequence ID" value="MBZ3883781.1"/>
    <property type="molecule type" value="Genomic_DNA"/>
</dbReference>
<dbReference type="InterPro" id="IPR001611">
    <property type="entry name" value="Leu-rich_rpt"/>
</dbReference>
<feature type="domain" description="Protein zer-1 homolog-like C-terminal" evidence="6">
    <location>
        <begin position="388"/>
        <end position="687"/>
    </location>
</feature>
<evidence type="ECO:0000313" key="7">
    <source>
        <dbReference type="EMBL" id="MBZ3883781.1"/>
    </source>
</evidence>
<feature type="chain" id="PRO_5041254183" evidence="5">
    <location>
        <begin position="18"/>
        <end position="1221"/>
    </location>
</feature>
<dbReference type="InterPro" id="IPR032675">
    <property type="entry name" value="LRR_dom_sf"/>
</dbReference>
<dbReference type="FunFam" id="3.80.10.10:FF:001025">
    <property type="entry name" value="Protein zyg-11 homolog A"/>
    <property type="match status" value="2"/>
</dbReference>
<keyword evidence="8" id="KW-1185">Reference proteome</keyword>
<dbReference type="AlphaFoldDB" id="A0AA41N507"/>
<evidence type="ECO:0000256" key="5">
    <source>
        <dbReference type="SAM" id="SignalP"/>
    </source>
</evidence>
<keyword evidence="2" id="KW-0433">Leucine-rich repeat</keyword>
<proteinExistence type="inferred from homology"/>
<dbReference type="Gene3D" id="1.25.10.10">
    <property type="entry name" value="Leucine-rich Repeat Variant"/>
    <property type="match status" value="2"/>
</dbReference>
<dbReference type="Pfam" id="PF22964">
    <property type="entry name" value="ZER1-like_2nd"/>
    <property type="match status" value="2"/>
</dbReference>
<dbReference type="GO" id="GO:0031462">
    <property type="term" value="C:Cul2-RING ubiquitin ligase complex"/>
    <property type="evidence" value="ECO:0007669"/>
    <property type="project" value="TreeGrafter"/>
</dbReference>
<dbReference type="InterPro" id="IPR011989">
    <property type="entry name" value="ARM-like"/>
</dbReference>
<dbReference type="PANTHER" id="PTHR12904:SF21">
    <property type="entry name" value="PROTEIN ZYG-11 HOMOLOG B"/>
    <property type="match status" value="1"/>
</dbReference>
<name>A0AA41N507_SCICA</name>
<keyword evidence="5" id="KW-0732">Signal</keyword>
<gene>
    <name evidence="7" type="ORF">SUZIE_174685</name>
</gene>
<evidence type="ECO:0000256" key="1">
    <source>
        <dbReference type="ARBA" id="ARBA00009420"/>
    </source>
</evidence>
<feature type="signal peptide" evidence="5">
    <location>
        <begin position="1"/>
        <end position="17"/>
    </location>
</feature>
<accession>A0AA41N507</accession>
<dbReference type="InterPro" id="IPR051341">
    <property type="entry name" value="Zyg-11_UBL_adapter"/>
</dbReference>
<comment type="similarity">
    <text evidence="1">Belongs to the zyg-11 family.</text>
</comment>
<dbReference type="Proteomes" id="UP001166674">
    <property type="component" value="Unassembled WGS sequence"/>
</dbReference>
<dbReference type="InterPro" id="IPR055142">
    <property type="entry name" value="ZER1-like_C"/>
</dbReference>
<evidence type="ECO:0000256" key="3">
    <source>
        <dbReference type="ARBA" id="ARBA00022737"/>
    </source>
</evidence>
<evidence type="ECO:0000256" key="2">
    <source>
        <dbReference type="ARBA" id="ARBA00022614"/>
    </source>
</evidence>
<organism evidence="7 8">
    <name type="scientific">Sciurus carolinensis</name>
    <name type="common">Eastern gray squirrel</name>
    <dbReference type="NCBI Taxonomy" id="30640"/>
    <lineage>
        <taxon>Eukaryota</taxon>
        <taxon>Metazoa</taxon>
        <taxon>Chordata</taxon>
        <taxon>Craniata</taxon>
        <taxon>Vertebrata</taxon>
        <taxon>Euteleostomi</taxon>
        <taxon>Mammalia</taxon>
        <taxon>Eutheria</taxon>
        <taxon>Euarchontoglires</taxon>
        <taxon>Glires</taxon>
        <taxon>Rodentia</taxon>
        <taxon>Sciuromorpha</taxon>
        <taxon>Sciuridae</taxon>
        <taxon>Sciurinae</taxon>
        <taxon>Sciurini</taxon>
        <taxon>Sciurus</taxon>
    </lineage>
</organism>
<reference evidence="7" key="1">
    <citation type="submission" date="2020-03" db="EMBL/GenBank/DDBJ databases">
        <title>Studies in the Genomics of Life Span.</title>
        <authorList>
            <person name="Glass D."/>
        </authorList>
    </citation>
    <scope>NUCLEOTIDE SEQUENCE</scope>
    <source>
        <strain evidence="7">SUZIE</strain>
        <tissue evidence="7">Muscle</tissue>
    </source>
</reference>
<dbReference type="SUPFAM" id="SSF48371">
    <property type="entry name" value="ARM repeat"/>
    <property type="match status" value="2"/>
</dbReference>